<accession>F4WIP1</accession>
<proteinExistence type="predicted"/>
<dbReference type="AlphaFoldDB" id="F4WIP1"/>
<gene>
    <name evidence="2" type="ORF">G5I_05565</name>
</gene>
<protein>
    <submittedName>
        <fullName evidence="2">Hymenoptaecin</fullName>
    </submittedName>
</protein>
<feature type="non-terminal residue" evidence="2">
    <location>
        <position position="1"/>
    </location>
</feature>
<dbReference type="EMBL" id="GL888176">
    <property type="protein sequence ID" value="EGI65977.1"/>
    <property type="molecule type" value="Genomic_DNA"/>
</dbReference>
<name>F4WIP1_ACREC</name>
<dbReference type="STRING" id="103372.F4WIP1"/>
<keyword evidence="3" id="KW-1185">Reference proteome</keyword>
<evidence type="ECO:0000313" key="3">
    <source>
        <dbReference type="Proteomes" id="UP000007755"/>
    </source>
</evidence>
<dbReference type="Proteomes" id="UP000007755">
    <property type="component" value="Unassembled WGS sequence"/>
</dbReference>
<evidence type="ECO:0000256" key="1">
    <source>
        <dbReference type="SAM" id="MobiDB-lite"/>
    </source>
</evidence>
<dbReference type="eggNOG" id="ENOG502QWCT">
    <property type="taxonomic scope" value="Eukaryota"/>
</dbReference>
<dbReference type="OrthoDB" id="7647635at2759"/>
<sequence>RFRREAEPQGSITFQGTQPLSGPMRQPTWDLNVNRNIMNNGRTTADIYGGLNKVPGQRVQPHIGIQAERNFGNGFIRGNGQLQLGPRGHGVSPSVGVTGGFRFRREAEPQGSITFQGTQPLSGPMRQPTWDLNVNRNIVNNGRTTADVYGGLNKVPGQRVQPHIGIQAERNFGNGFIRGNGQLQLGPRGHGVSPSVGITGGFRFRREAEPQGSITFQGTQPLSGPMRQPTWDLNVNRNIVNNGRTTADVYGGLNKVPGQRVQPHIGIQAERNFGNGFIRGNGQLQPGPRGHGVSPSVGVTGGFRFRREAEPQGSITFQGTQPLSGPMRQPTWDLNVNRNIMNNGRTTADIYGGLNKVPGQRVQPHIGIQAERNFGNGFIRGNGQLQLGPRGHGVSPSVGVTGGFRFRREAEPQGSITFQGTQPLSGPMRQPTWDLNVNRNIVNNGRTTADVYGGLNKVPGQRVQPHIGIQAERNFGNGFIRGNGQLQPGPRGHGVSPSVGITGGFRFRREAEPQGSITFQGTQPLSGPMRQPTWDLNVNRNIMNNGRTTADVYGGLNKIPGQRVQPHIGIQAERNFGNNGFIRGHGQLQPSPRGHGVSPSVGITGGFRFKREAEDTDEIELTEKY</sequence>
<reference evidence="2" key="1">
    <citation type="submission" date="2011-02" db="EMBL/GenBank/DDBJ databases">
        <title>The genome of the leaf-cutting ant Acromyrmex echinatior suggests key adaptations to social evolution and fungus farming.</title>
        <authorList>
            <person name="Nygaard S."/>
            <person name="Zhang G."/>
        </authorList>
    </citation>
    <scope>NUCLEOTIDE SEQUENCE</scope>
</reference>
<feature type="compositionally biased region" description="Polar residues" evidence="1">
    <location>
        <begin position="10"/>
        <end position="20"/>
    </location>
</feature>
<dbReference type="InParanoid" id="F4WIP1"/>
<evidence type="ECO:0000313" key="2">
    <source>
        <dbReference type="EMBL" id="EGI65977.1"/>
    </source>
</evidence>
<feature type="region of interest" description="Disordered" evidence="1">
    <location>
        <begin position="1"/>
        <end position="26"/>
    </location>
</feature>
<organism evidence="3">
    <name type="scientific">Acromyrmex echinatior</name>
    <name type="common">Panamanian leafcutter ant</name>
    <name type="synonym">Acromyrmex octospinosus echinatior</name>
    <dbReference type="NCBI Taxonomy" id="103372"/>
    <lineage>
        <taxon>Eukaryota</taxon>
        <taxon>Metazoa</taxon>
        <taxon>Ecdysozoa</taxon>
        <taxon>Arthropoda</taxon>
        <taxon>Hexapoda</taxon>
        <taxon>Insecta</taxon>
        <taxon>Pterygota</taxon>
        <taxon>Neoptera</taxon>
        <taxon>Endopterygota</taxon>
        <taxon>Hymenoptera</taxon>
        <taxon>Apocrita</taxon>
        <taxon>Aculeata</taxon>
        <taxon>Formicoidea</taxon>
        <taxon>Formicidae</taxon>
        <taxon>Myrmicinae</taxon>
        <taxon>Acromyrmex</taxon>
    </lineage>
</organism>